<protein>
    <recommendedName>
        <fullName evidence="5">Type II secretion system protein</fullName>
    </recommendedName>
</protein>
<evidence type="ECO:0000313" key="4">
    <source>
        <dbReference type="Proteomes" id="UP001371305"/>
    </source>
</evidence>
<name>A0ABU9AQY9_9BACT</name>
<reference evidence="3 4" key="1">
    <citation type="submission" date="2024-04" db="EMBL/GenBank/DDBJ databases">
        <title>Luteolibacter sp. isolated from soil.</title>
        <authorList>
            <person name="An J."/>
        </authorList>
    </citation>
    <scope>NUCLEOTIDE SEQUENCE [LARGE SCALE GENOMIC DNA]</scope>
    <source>
        <strain evidence="3 4">Y139</strain>
    </source>
</reference>
<dbReference type="EMBL" id="JBBUKT010000002">
    <property type="protein sequence ID" value="MEK7950141.1"/>
    <property type="molecule type" value="Genomic_DNA"/>
</dbReference>
<dbReference type="RefSeq" id="WP_341403554.1">
    <property type="nucleotide sequence ID" value="NZ_JBBUKT010000002.1"/>
</dbReference>
<proteinExistence type="predicted"/>
<keyword evidence="2" id="KW-0812">Transmembrane</keyword>
<keyword evidence="2" id="KW-1133">Transmembrane helix</keyword>
<keyword evidence="2" id="KW-0472">Membrane</keyword>
<feature type="compositionally biased region" description="Basic and acidic residues" evidence="1">
    <location>
        <begin position="8"/>
        <end position="19"/>
    </location>
</feature>
<evidence type="ECO:0008006" key="5">
    <source>
        <dbReference type="Google" id="ProtNLM"/>
    </source>
</evidence>
<dbReference type="Proteomes" id="UP001371305">
    <property type="component" value="Unassembled WGS sequence"/>
</dbReference>
<organism evidence="3 4">
    <name type="scientific">Luteolibacter soli</name>
    <dbReference type="NCBI Taxonomy" id="3135280"/>
    <lineage>
        <taxon>Bacteria</taxon>
        <taxon>Pseudomonadati</taxon>
        <taxon>Verrucomicrobiota</taxon>
        <taxon>Verrucomicrobiia</taxon>
        <taxon>Verrucomicrobiales</taxon>
        <taxon>Verrucomicrobiaceae</taxon>
        <taxon>Luteolibacter</taxon>
    </lineage>
</organism>
<gene>
    <name evidence="3" type="ORF">WKV53_06530</name>
</gene>
<evidence type="ECO:0000313" key="3">
    <source>
        <dbReference type="EMBL" id="MEK7950141.1"/>
    </source>
</evidence>
<keyword evidence="4" id="KW-1185">Reference proteome</keyword>
<sequence length="185" mass="19997">MEPCPAEQGDHKTADEGAHGRGFPLFRRRRKPAGWKGGSLLVEAAISMTLLTTLGLTLLKLSLNVTAPRQWTLQQSITDAYLTYEQAAAQRLNFADLTSAQSLWPAQPSIATTSVVLGKLPGGTPITGTVTRTRYPDSNNLPASGGSGTTTTNPAGMEVWRFQSVIKYTFGGRTYLKTRTVVRSQ</sequence>
<feature type="compositionally biased region" description="Polar residues" evidence="1">
    <location>
        <begin position="129"/>
        <end position="142"/>
    </location>
</feature>
<evidence type="ECO:0000256" key="1">
    <source>
        <dbReference type="SAM" id="MobiDB-lite"/>
    </source>
</evidence>
<feature type="region of interest" description="Disordered" evidence="1">
    <location>
        <begin position="1"/>
        <end position="23"/>
    </location>
</feature>
<feature type="transmembrane region" description="Helical" evidence="2">
    <location>
        <begin position="37"/>
        <end position="59"/>
    </location>
</feature>
<accession>A0ABU9AQY9</accession>
<feature type="region of interest" description="Disordered" evidence="1">
    <location>
        <begin position="129"/>
        <end position="153"/>
    </location>
</feature>
<evidence type="ECO:0000256" key="2">
    <source>
        <dbReference type="SAM" id="Phobius"/>
    </source>
</evidence>
<comment type="caution">
    <text evidence="3">The sequence shown here is derived from an EMBL/GenBank/DDBJ whole genome shotgun (WGS) entry which is preliminary data.</text>
</comment>